<keyword evidence="2" id="KW-1185">Reference proteome</keyword>
<evidence type="ECO:0000313" key="1">
    <source>
        <dbReference type="EMBL" id="VUX13486.1"/>
    </source>
</evidence>
<reference evidence="1 2" key="1">
    <citation type="submission" date="2019-07" db="EMBL/GenBank/DDBJ databases">
        <authorList>
            <person name="Hibberd C M."/>
            <person name="Gehrig L. J."/>
            <person name="Chang H.-W."/>
            <person name="Venkatesh S."/>
        </authorList>
    </citation>
    <scope>NUCLEOTIDE SEQUENCE [LARGE SCALE GENOMIC DNA]</scope>
    <source>
        <strain evidence="1">Ruminococcus_obeum_SSTS_Bg7063</strain>
    </source>
</reference>
<dbReference type="EMBL" id="CABHNB010000031">
    <property type="protein sequence ID" value="VUX13486.1"/>
    <property type="molecule type" value="Genomic_DNA"/>
</dbReference>
<protein>
    <submittedName>
        <fullName evidence="1">Uncharacterized protein</fullName>
    </submittedName>
</protein>
<evidence type="ECO:0000313" key="2">
    <source>
        <dbReference type="Proteomes" id="UP000409147"/>
    </source>
</evidence>
<sequence>MLFLTDVDHVSFEKANETRQNNLQSATVSLQVVIGLCKRKETAALKIKAAVSNGRVKLWCAPRQVDN</sequence>
<dbReference type="Proteomes" id="UP000409147">
    <property type="component" value="Unassembled WGS sequence"/>
</dbReference>
<dbReference type="RefSeq" id="WP_144369275.1">
    <property type="nucleotide sequence ID" value="NZ_CABHNB010000031.1"/>
</dbReference>
<name>A0A564U1T6_9FIRM</name>
<organism evidence="1 2">
    <name type="scientific">Blautia obeum</name>
    <dbReference type="NCBI Taxonomy" id="40520"/>
    <lineage>
        <taxon>Bacteria</taxon>
        <taxon>Bacillati</taxon>
        <taxon>Bacillota</taxon>
        <taxon>Clostridia</taxon>
        <taxon>Lachnospirales</taxon>
        <taxon>Lachnospiraceae</taxon>
        <taxon>Blautia</taxon>
    </lineage>
</organism>
<proteinExistence type="predicted"/>
<accession>A0A564U1T6</accession>
<gene>
    <name evidence="1" type="ORF">ROSSTS7063_02250</name>
</gene>
<dbReference type="AlphaFoldDB" id="A0A564U1T6"/>